<keyword evidence="3" id="KW-1185">Reference proteome</keyword>
<proteinExistence type="predicted"/>
<reference evidence="2" key="2">
    <citation type="journal article" date="2023" name="IMA Fungus">
        <title>Comparative genomic study of the Penicillium genus elucidates a diverse pangenome and 15 lateral gene transfer events.</title>
        <authorList>
            <person name="Petersen C."/>
            <person name="Sorensen T."/>
            <person name="Nielsen M.R."/>
            <person name="Sondergaard T.E."/>
            <person name="Sorensen J.L."/>
            <person name="Fitzpatrick D.A."/>
            <person name="Frisvad J.C."/>
            <person name="Nielsen K.L."/>
        </authorList>
    </citation>
    <scope>NUCLEOTIDE SEQUENCE</scope>
    <source>
        <strain evidence="2">IBT 21917</strain>
    </source>
</reference>
<protein>
    <submittedName>
        <fullName evidence="2">Uncharacterized protein</fullName>
    </submittedName>
</protein>
<sequence>MSSLLILLRYLFFFLLLRPTTTLVVKRQPNEPDVDINAVKEKLDDYVRRYEDPDPKDLAQFSGRVPSMKPSSDEARLNFQEIWETASKDSNPYPNTIMVATAYFQTLADKKSFHLLTWDYSNLPGDVLVVMSSHGAWAMSIPVEEGRRIAEIIRKQAQEAGKPPGDYIKMSDVFITQIIKPYISGSNEESLSRFFANVKKAGGRLTRMGMVLQKESKTKQYAITS</sequence>
<name>A0A9W9HSY7_9EURO</name>
<feature type="signal peptide" evidence="1">
    <location>
        <begin position="1"/>
        <end position="22"/>
    </location>
</feature>
<accession>A0A9W9HSY7</accession>
<evidence type="ECO:0000313" key="2">
    <source>
        <dbReference type="EMBL" id="KAJ5155346.1"/>
    </source>
</evidence>
<comment type="caution">
    <text evidence="2">The sequence shown here is derived from an EMBL/GenBank/DDBJ whole genome shotgun (WGS) entry which is preliminary data.</text>
</comment>
<dbReference type="Proteomes" id="UP001146351">
    <property type="component" value="Unassembled WGS sequence"/>
</dbReference>
<feature type="chain" id="PRO_5040991296" evidence="1">
    <location>
        <begin position="23"/>
        <end position="225"/>
    </location>
</feature>
<dbReference type="EMBL" id="JAPQKO010000006">
    <property type="protein sequence ID" value="KAJ5155346.1"/>
    <property type="molecule type" value="Genomic_DNA"/>
</dbReference>
<evidence type="ECO:0000256" key="1">
    <source>
        <dbReference type="SAM" id="SignalP"/>
    </source>
</evidence>
<gene>
    <name evidence="2" type="ORF">N7492_008149</name>
</gene>
<dbReference type="AlphaFoldDB" id="A0A9W9HSY7"/>
<organism evidence="2 3">
    <name type="scientific">Penicillium capsulatum</name>
    <dbReference type="NCBI Taxonomy" id="69766"/>
    <lineage>
        <taxon>Eukaryota</taxon>
        <taxon>Fungi</taxon>
        <taxon>Dikarya</taxon>
        <taxon>Ascomycota</taxon>
        <taxon>Pezizomycotina</taxon>
        <taxon>Eurotiomycetes</taxon>
        <taxon>Eurotiomycetidae</taxon>
        <taxon>Eurotiales</taxon>
        <taxon>Aspergillaceae</taxon>
        <taxon>Penicillium</taxon>
    </lineage>
</organism>
<evidence type="ECO:0000313" key="3">
    <source>
        <dbReference type="Proteomes" id="UP001146351"/>
    </source>
</evidence>
<keyword evidence="1" id="KW-0732">Signal</keyword>
<reference evidence="2" key="1">
    <citation type="submission" date="2022-11" db="EMBL/GenBank/DDBJ databases">
        <authorList>
            <person name="Petersen C."/>
        </authorList>
    </citation>
    <scope>NUCLEOTIDE SEQUENCE</scope>
    <source>
        <strain evidence="2">IBT 21917</strain>
    </source>
</reference>